<dbReference type="AlphaFoldDB" id="A0AAV1I1E7"/>
<accession>A0AAV1I1E7</accession>
<comment type="caution">
    <text evidence="2">The sequence shown here is derived from an EMBL/GenBank/DDBJ whole genome shotgun (WGS) entry which is preliminary data.</text>
</comment>
<dbReference type="Proteomes" id="UP001314263">
    <property type="component" value="Unassembled WGS sequence"/>
</dbReference>
<feature type="compositionally biased region" description="Acidic residues" evidence="1">
    <location>
        <begin position="58"/>
        <end position="69"/>
    </location>
</feature>
<keyword evidence="3" id="KW-1185">Reference proteome</keyword>
<reference evidence="2 3" key="1">
    <citation type="submission" date="2023-10" db="EMBL/GenBank/DDBJ databases">
        <authorList>
            <person name="Maclean D."/>
            <person name="Macfadyen A."/>
        </authorList>
    </citation>
    <scope>NUCLEOTIDE SEQUENCE [LARGE SCALE GENOMIC DNA]</scope>
</reference>
<feature type="region of interest" description="Disordered" evidence="1">
    <location>
        <begin position="32"/>
        <end position="106"/>
    </location>
</feature>
<gene>
    <name evidence="2" type="ORF">CVIRNUC_002909</name>
</gene>
<evidence type="ECO:0000313" key="3">
    <source>
        <dbReference type="Proteomes" id="UP001314263"/>
    </source>
</evidence>
<protein>
    <submittedName>
        <fullName evidence="2">Uncharacterized protein</fullName>
    </submittedName>
</protein>
<evidence type="ECO:0000256" key="1">
    <source>
        <dbReference type="SAM" id="MobiDB-lite"/>
    </source>
</evidence>
<proteinExistence type="predicted"/>
<dbReference type="EMBL" id="CAUYUE010000004">
    <property type="protein sequence ID" value="CAK0761951.1"/>
    <property type="molecule type" value="Genomic_DNA"/>
</dbReference>
<name>A0AAV1I1E7_9CHLO</name>
<organism evidence="2 3">
    <name type="scientific">Coccomyxa viridis</name>
    <dbReference type="NCBI Taxonomy" id="1274662"/>
    <lineage>
        <taxon>Eukaryota</taxon>
        <taxon>Viridiplantae</taxon>
        <taxon>Chlorophyta</taxon>
        <taxon>core chlorophytes</taxon>
        <taxon>Trebouxiophyceae</taxon>
        <taxon>Trebouxiophyceae incertae sedis</taxon>
        <taxon>Coccomyxaceae</taxon>
        <taxon>Coccomyxa</taxon>
    </lineage>
</organism>
<sequence>MRLSPTNIQSAGLWGGTAVLGGLWLTQPFGYLRSLMGGSPAEEESEQASGGQPPAPEEPAEKEAEDDKAEDNKSSDVDEDSKQEGGKSEGGEKGGESEGGKDEDKE</sequence>
<evidence type="ECO:0000313" key="2">
    <source>
        <dbReference type="EMBL" id="CAK0761951.1"/>
    </source>
</evidence>
<feature type="compositionally biased region" description="Basic and acidic residues" evidence="1">
    <location>
        <begin position="70"/>
        <end position="106"/>
    </location>
</feature>